<dbReference type="InterPro" id="IPR017856">
    <property type="entry name" value="Integrase-like_N"/>
</dbReference>
<dbReference type="Gene3D" id="3.30.70.980">
    <property type="match status" value="2"/>
</dbReference>
<dbReference type="InterPro" id="IPR026564">
    <property type="entry name" value="Transcrip_reg_TACO1-like_dom3"/>
</dbReference>
<dbReference type="InterPro" id="IPR029072">
    <property type="entry name" value="YebC-like"/>
</dbReference>
<dbReference type="Gene3D" id="1.10.10.200">
    <property type="match status" value="1"/>
</dbReference>
<dbReference type="AlphaFoldDB" id="A0A1I0V0N8"/>
<evidence type="ECO:0000256" key="1">
    <source>
        <dbReference type="ARBA" id="ARBA00008724"/>
    </source>
</evidence>
<feature type="compositionally biased region" description="Basic residues" evidence="7">
    <location>
        <begin position="1"/>
        <end position="14"/>
    </location>
</feature>
<dbReference type="NCBIfam" id="NF009044">
    <property type="entry name" value="PRK12378.1"/>
    <property type="match status" value="1"/>
</dbReference>
<keyword evidence="3 6" id="KW-0805">Transcription regulation</keyword>
<dbReference type="Pfam" id="PF20772">
    <property type="entry name" value="TACO1_YebC_N"/>
    <property type="match status" value="1"/>
</dbReference>
<dbReference type="GO" id="GO:0005829">
    <property type="term" value="C:cytosol"/>
    <property type="evidence" value="ECO:0007669"/>
    <property type="project" value="TreeGrafter"/>
</dbReference>
<dbReference type="InterPro" id="IPR048300">
    <property type="entry name" value="TACO1_YebC-like_2nd/3rd_dom"/>
</dbReference>
<evidence type="ECO:0000256" key="3">
    <source>
        <dbReference type="ARBA" id="ARBA00023015"/>
    </source>
</evidence>
<dbReference type="OrthoDB" id="9781053at2"/>
<evidence type="ECO:0000259" key="8">
    <source>
        <dbReference type="Pfam" id="PF01709"/>
    </source>
</evidence>
<evidence type="ECO:0000256" key="7">
    <source>
        <dbReference type="SAM" id="MobiDB-lite"/>
    </source>
</evidence>
<accession>A0A1I0V0N8</accession>
<keyword evidence="4 6" id="KW-0238">DNA-binding</keyword>
<feature type="domain" description="TACO1/YebC-like second and third" evidence="8">
    <location>
        <begin position="82"/>
        <end position="239"/>
    </location>
</feature>
<proteinExistence type="inferred from homology"/>
<dbReference type="PANTHER" id="PTHR12532:SF6">
    <property type="entry name" value="TRANSCRIPTIONAL REGULATORY PROTEIN YEBC-RELATED"/>
    <property type="match status" value="1"/>
</dbReference>
<name>A0A1I0V0N8_9BACI</name>
<dbReference type="NCBIfam" id="TIGR01033">
    <property type="entry name" value="YebC/PmpR family DNA-binding transcriptional regulator"/>
    <property type="match status" value="1"/>
</dbReference>
<dbReference type="EMBL" id="FOJW01000001">
    <property type="protein sequence ID" value="SFA69096.1"/>
    <property type="molecule type" value="Genomic_DNA"/>
</dbReference>
<keyword evidence="2 6" id="KW-0963">Cytoplasm</keyword>
<evidence type="ECO:0000256" key="2">
    <source>
        <dbReference type="ARBA" id="ARBA00022490"/>
    </source>
</evidence>
<protein>
    <recommendedName>
        <fullName evidence="6">Probable transcriptional regulatory protein SAMN04488072_10134</fullName>
    </recommendedName>
</protein>
<dbReference type="Pfam" id="PF01709">
    <property type="entry name" value="Transcrip_reg"/>
    <property type="match status" value="1"/>
</dbReference>
<evidence type="ECO:0000259" key="9">
    <source>
        <dbReference type="Pfam" id="PF20772"/>
    </source>
</evidence>
<dbReference type="NCBIfam" id="NF001030">
    <property type="entry name" value="PRK00110.1"/>
    <property type="match status" value="1"/>
</dbReference>
<sequence>MAGHSKWKNIQRRKNAQDAKKGKIFMRHAKDIYTAAKEGGGDLDTNASLRLAVDKAKADNMPNDNIERAIKKATGGLDGANYEEITYEGYGPGGIAVIVNVLTDNKNRTAAEIRHAFKKNGGNLGENGSVTFMFDRKGYIVIENRDGSIDEDDISLEAIEAGADDITAEEGIYEIYTDPESFHDVRDHLRESGYEPAESEVTMIPQNYTTPSEEDEQKMLNLIDMLEDSEDTQDVHHNMEISE</sequence>
<gene>
    <name evidence="10" type="ORF">SAMN04488072_10134</name>
</gene>
<evidence type="ECO:0000256" key="6">
    <source>
        <dbReference type="HAMAP-Rule" id="MF_00693"/>
    </source>
</evidence>
<organism evidence="10 11">
    <name type="scientific">Lentibacillus halodurans</name>
    <dbReference type="NCBI Taxonomy" id="237679"/>
    <lineage>
        <taxon>Bacteria</taxon>
        <taxon>Bacillati</taxon>
        <taxon>Bacillota</taxon>
        <taxon>Bacilli</taxon>
        <taxon>Bacillales</taxon>
        <taxon>Bacillaceae</taxon>
        <taxon>Lentibacillus</taxon>
    </lineage>
</organism>
<comment type="similarity">
    <text evidence="1 6">Belongs to the TACO1 family.</text>
</comment>
<evidence type="ECO:0000256" key="5">
    <source>
        <dbReference type="ARBA" id="ARBA00023163"/>
    </source>
</evidence>
<dbReference type="PANTHER" id="PTHR12532">
    <property type="entry name" value="TRANSLATIONAL ACTIVATOR OF CYTOCHROME C OXIDASE 1"/>
    <property type="match status" value="1"/>
</dbReference>
<reference evidence="10 11" key="1">
    <citation type="submission" date="2016-10" db="EMBL/GenBank/DDBJ databases">
        <authorList>
            <person name="de Groot N.N."/>
        </authorList>
    </citation>
    <scope>NUCLEOTIDE SEQUENCE [LARGE SCALE GENOMIC DNA]</scope>
    <source>
        <strain evidence="10 11">CGMCC 1.3702</strain>
    </source>
</reference>
<dbReference type="RefSeq" id="WP_090231898.1">
    <property type="nucleotide sequence ID" value="NZ_FOJW01000001.1"/>
</dbReference>
<evidence type="ECO:0000313" key="10">
    <source>
        <dbReference type="EMBL" id="SFA69096.1"/>
    </source>
</evidence>
<evidence type="ECO:0000313" key="11">
    <source>
        <dbReference type="Proteomes" id="UP000198642"/>
    </source>
</evidence>
<feature type="domain" description="TACO1/YebC-like N-terminal" evidence="9">
    <location>
        <begin position="5"/>
        <end position="76"/>
    </location>
</feature>
<dbReference type="STRING" id="237679.SAMN04488072_10134"/>
<comment type="subcellular location">
    <subcellularLocation>
        <location evidence="6">Cytoplasm</location>
    </subcellularLocation>
</comment>
<feature type="region of interest" description="Disordered" evidence="7">
    <location>
        <begin position="1"/>
        <end position="21"/>
    </location>
</feature>
<dbReference type="GO" id="GO:0006355">
    <property type="term" value="P:regulation of DNA-templated transcription"/>
    <property type="evidence" value="ECO:0007669"/>
    <property type="project" value="UniProtKB-UniRule"/>
</dbReference>
<dbReference type="GO" id="GO:0003677">
    <property type="term" value="F:DNA binding"/>
    <property type="evidence" value="ECO:0007669"/>
    <property type="project" value="UniProtKB-UniRule"/>
</dbReference>
<keyword evidence="11" id="KW-1185">Reference proteome</keyword>
<dbReference type="HAMAP" id="MF_00693">
    <property type="entry name" value="Transcrip_reg_TACO1"/>
    <property type="match status" value="1"/>
</dbReference>
<dbReference type="FunFam" id="1.10.10.200:FF:000002">
    <property type="entry name" value="Probable transcriptional regulatory protein CLM62_37755"/>
    <property type="match status" value="1"/>
</dbReference>
<keyword evidence="5 6" id="KW-0804">Transcription</keyword>
<dbReference type="InterPro" id="IPR049083">
    <property type="entry name" value="TACO1_YebC_N"/>
</dbReference>
<evidence type="ECO:0000256" key="4">
    <source>
        <dbReference type="ARBA" id="ARBA00023125"/>
    </source>
</evidence>
<dbReference type="FunFam" id="3.30.70.980:FF:000002">
    <property type="entry name" value="Probable transcriptional regulatory protein YebC"/>
    <property type="match status" value="1"/>
</dbReference>
<dbReference type="Proteomes" id="UP000198642">
    <property type="component" value="Unassembled WGS sequence"/>
</dbReference>
<dbReference type="SUPFAM" id="SSF75625">
    <property type="entry name" value="YebC-like"/>
    <property type="match status" value="1"/>
</dbReference>
<dbReference type="InterPro" id="IPR002876">
    <property type="entry name" value="Transcrip_reg_TACO1-like"/>
</dbReference>